<evidence type="ECO:0000256" key="10">
    <source>
        <dbReference type="PIRNR" id="PIRNR010130"/>
    </source>
</evidence>
<evidence type="ECO:0000256" key="1">
    <source>
        <dbReference type="ARBA" id="ARBA00001947"/>
    </source>
</evidence>
<organism evidence="11 12">
    <name type="scientific">Alkaliphilus serpentinus</name>
    <dbReference type="NCBI Taxonomy" id="1482731"/>
    <lineage>
        <taxon>Bacteria</taxon>
        <taxon>Bacillati</taxon>
        <taxon>Bacillota</taxon>
        <taxon>Clostridia</taxon>
        <taxon>Peptostreptococcales</taxon>
        <taxon>Natronincolaceae</taxon>
        <taxon>Alkaliphilus</taxon>
    </lineage>
</organism>
<evidence type="ECO:0000256" key="4">
    <source>
        <dbReference type="ARBA" id="ARBA00020837"/>
    </source>
</evidence>
<dbReference type="EMBL" id="WBZB01000063">
    <property type="protein sequence ID" value="KAB3525621.1"/>
    <property type="molecule type" value="Genomic_DNA"/>
</dbReference>
<sequence length="205" mass="22992">MNVDLILKKVMKKIEEDYSIPIEVSARHVHLSKDHIEKLFGKEYSLTIKKNLSQPGQYQYQERVNLIGPKGVITGVTILGPARDKTQVEVSRTDAIKLGIKPPVRESGDLKDSETIVISNEREVVKATESVIIAKRHIHMEPKDAEYFGVRDKQSVGVKLLSNRPVILQDVTVRVDESYKLNMHIDHDEANCAGCEEGVVGLLIV</sequence>
<evidence type="ECO:0000256" key="2">
    <source>
        <dbReference type="ARBA" id="ARBA00007342"/>
    </source>
</evidence>
<evidence type="ECO:0000256" key="8">
    <source>
        <dbReference type="ARBA" id="ARBA00023315"/>
    </source>
</evidence>
<dbReference type="PANTHER" id="PTHR39453:SF1">
    <property type="entry name" value="PHOSPHATE PROPANOYLTRANSFERASE"/>
    <property type="match status" value="1"/>
</dbReference>
<dbReference type="RefSeq" id="WP_151867188.1">
    <property type="nucleotide sequence ID" value="NZ_WBZB01000063.1"/>
</dbReference>
<dbReference type="PIRSF" id="PIRSF010130">
    <property type="entry name" value="PduL"/>
    <property type="match status" value="1"/>
</dbReference>
<comment type="function">
    <text evidence="10">Involved in 1,2-propanediol (1,2-PD) degradation by catalyzing the conversion of propanoyl-CoA to propanoyl-phosphate.</text>
</comment>
<dbReference type="GO" id="GO:0051144">
    <property type="term" value="P:1,2-propanediol catabolic process"/>
    <property type="evidence" value="ECO:0007669"/>
    <property type="project" value="UniProtKB-UniPathway"/>
</dbReference>
<evidence type="ECO:0000256" key="9">
    <source>
        <dbReference type="ARBA" id="ARBA00047589"/>
    </source>
</evidence>
<dbReference type="Pfam" id="PF06130">
    <property type="entry name" value="PTAC"/>
    <property type="match status" value="1"/>
</dbReference>
<evidence type="ECO:0000256" key="6">
    <source>
        <dbReference type="ARBA" id="ARBA00022723"/>
    </source>
</evidence>
<evidence type="ECO:0000256" key="7">
    <source>
        <dbReference type="ARBA" id="ARBA00022833"/>
    </source>
</evidence>
<comment type="cofactor">
    <cofactor evidence="1">
        <name>Zn(2+)</name>
        <dbReference type="ChEBI" id="CHEBI:29105"/>
    </cofactor>
</comment>
<dbReference type="NCBIfam" id="NF011652">
    <property type="entry name" value="PRK15070.1"/>
    <property type="match status" value="1"/>
</dbReference>
<proteinExistence type="inferred from homology"/>
<dbReference type="Proteomes" id="UP000465601">
    <property type="component" value="Unassembled WGS sequence"/>
</dbReference>
<name>A0A833HLB6_9FIRM</name>
<accession>A0A833HLB6</accession>
<evidence type="ECO:0000256" key="3">
    <source>
        <dbReference type="ARBA" id="ARBA00012206"/>
    </source>
</evidence>
<evidence type="ECO:0000313" key="11">
    <source>
        <dbReference type="EMBL" id="KAB3525621.1"/>
    </source>
</evidence>
<dbReference type="OrthoDB" id="9784365at2"/>
<keyword evidence="5 10" id="KW-0808">Transferase</keyword>
<dbReference type="InterPro" id="IPR008300">
    <property type="entry name" value="PTAC"/>
</dbReference>
<evidence type="ECO:0000313" key="12">
    <source>
        <dbReference type="Proteomes" id="UP000465601"/>
    </source>
</evidence>
<evidence type="ECO:0000256" key="5">
    <source>
        <dbReference type="ARBA" id="ARBA00022679"/>
    </source>
</evidence>
<dbReference type="UniPathway" id="UPA00621"/>
<comment type="caution">
    <text evidence="11">The sequence shown here is derived from an EMBL/GenBank/DDBJ whole genome shotgun (WGS) entry which is preliminary data.</text>
</comment>
<protein>
    <recommendedName>
        <fullName evidence="4 10">Phosphate propanoyltransferase</fullName>
        <ecNumber evidence="3 10">2.3.1.222</ecNumber>
    </recommendedName>
</protein>
<dbReference type="AlphaFoldDB" id="A0A833HLB6"/>
<dbReference type="GO" id="GO:0016747">
    <property type="term" value="F:acyltransferase activity, transferring groups other than amino-acyl groups"/>
    <property type="evidence" value="ECO:0007669"/>
    <property type="project" value="InterPro"/>
</dbReference>
<keyword evidence="7" id="KW-0862">Zinc</keyword>
<dbReference type="EC" id="2.3.1.222" evidence="3 10"/>
<keyword evidence="12" id="KW-1185">Reference proteome</keyword>
<gene>
    <name evidence="11" type="primary">pduL</name>
    <name evidence="11" type="ORF">F8153_15040</name>
</gene>
<comment type="pathway">
    <text evidence="10">Polyol metabolism; 1,2-propanediol degradation.</text>
</comment>
<dbReference type="PANTHER" id="PTHR39453">
    <property type="entry name" value="PHOSPHATE PROPANOYLTRANSFERASE"/>
    <property type="match status" value="1"/>
</dbReference>
<dbReference type="GO" id="GO:0046872">
    <property type="term" value="F:metal ion binding"/>
    <property type="evidence" value="ECO:0007669"/>
    <property type="project" value="UniProtKB-KW"/>
</dbReference>
<keyword evidence="6" id="KW-0479">Metal-binding</keyword>
<keyword evidence="8 10" id="KW-0012">Acyltransferase</keyword>
<comment type="similarity">
    <text evidence="2 10">Belongs to the PduL family.</text>
</comment>
<comment type="catalytic activity">
    <reaction evidence="9 10">
        <text>propanoyl-CoA + phosphate = propanoyl phosphate + CoA</text>
        <dbReference type="Rhea" id="RHEA:28046"/>
        <dbReference type="ChEBI" id="CHEBI:43474"/>
        <dbReference type="ChEBI" id="CHEBI:57287"/>
        <dbReference type="ChEBI" id="CHEBI:57392"/>
        <dbReference type="ChEBI" id="CHEBI:58933"/>
        <dbReference type="EC" id="2.3.1.222"/>
    </reaction>
</comment>
<reference evidence="11 12" key="1">
    <citation type="submission" date="2019-10" db="EMBL/GenBank/DDBJ databases">
        <title>Alkaliphilus serpentinus sp. nov. and Alkaliphilus pronyensis sp. nov., two novel anaerobic alkaliphilic species isolated from the serpentinized-hosted hydrothermal field of the Prony Bay (New Caledonia).</title>
        <authorList>
            <person name="Postec A."/>
        </authorList>
    </citation>
    <scope>NUCLEOTIDE SEQUENCE [LARGE SCALE GENOMIC DNA]</scope>
    <source>
        <strain evidence="11 12">LacT</strain>
    </source>
</reference>